<protein>
    <submittedName>
        <fullName evidence="1">Histone acetyltransferase subunit NuA4-domain-containing protein</fullName>
    </submittedName>
</protein>
<organism evidence="1 2">
    <name type="scientific">Lipomyces orientalis</name>
    <dbReference type="NCBI Taxonomy" id="1233043"/>
    <lineage>
        <taxon>Eukaryota</taxon>
        <taxon>Fungi</taxon>
        <taxon>Dikarya</taxon>
        <taxon>Ascomycota</taxon>
        <taxon>Saccharomycotina</taxon>
        <taxon>Lipomycetes</taxon>
        <taxon>Lipomycetales</taxon>
        <taxon>Lipomycetaceae</taxon>
        <taxon>Lipomyces</taxon>
    </lineage>
</organism>
<evidence type="ECO:0000313" key="2">
    <source>
        <dbReference type="Proteomes" id="UP001489719"/>
    </source>
</evidence>
<dbReference type="Proteomes" id="UP001489719">
    <property type="component" value="Unassembled WGS sequence"/>
</dbReference>
<keyword evidence="2" id="KW-1185">Reference proteome</keyword>
<reference evidence="2" key="1">
    <citation type="journal article" date="2024" name="Front. Bioeng. Biotechnol.">
        <title>Genome-scale model development and genomic sequencing of the oleaginous clade Lipomyces.</title>
        <authorList>
            <person name="Czajka J.J."/>
            <person name="Han Y."/>
            <person name="Kim J."/>
            <person name="Mondo S.J."/>
            <person name="Hofstad B.A."/>
            <person name="Robles A."/>
            <person name="Haridas S."/>
            <person name="Riley R."/>
            <person name="LaButti K."/>
            <person name="Pangilinan J."/>
            <person name="Andreopoulos W."/>
            <person name="Lipzen A."/>
            <person name="Yan J."/>
            <person name="Wang M."/>
            <person name="Ng V."/>
            <person name="Grigoriev I.V."/>
            <person name="Spatafora J.W."/>
            <person name="Magnuson J.K."/>
            <person name="Baker S.E."/>
            <person name="Pomraning K.R."/>
        </authorList>
    </citation>
    <scope>NUCLEOTIDE SEQUENCE [LARGE SCALE GENOMIC DNA]</scope>
    <source>
        <strain evidence="2">CBS 10300</strain>
    </source>
</reference>
<sequence>MPDPSQLGSGDQPQIDKQELAFYEKIKKDLRDLLSKKKSIDKSLAAVEDYIYRYEGAYLEDTLNGNIIRGFDSYLKGSGSGAGGHGSASNAPRRKGTYTDNDRLFSLSSATYLKSVQRDLFESTEDTAALTGPPNGTASTLQSSTKASSNKKKKRKKGEDHTSSDSEEDAPSNSALPKRLRLQLKDEE</sequence>
<dbReference type="EMBL" id="MU970038">
    <property type="protein sequence ID" value="KAK9325771.1"/>
    <property type="molecule type" value="Genomic_DNA"/>
</dbReference>
<evidence type="ECO:0000313" key="1">
    <source>
        <dbReference type="EMBL" id="KAK9325771.1"/>
    </source>
</evidence>
<name>A0ACC3TXM3_9ASCO</name>
<accession>A0ACC3TXM3</accession>
<comment type="caution">
    <text evidence="1">The sequence shown here is derived from an EMBL/GenBank/DDBJ whole genome shotgun (WGS) entry which is preliminary data.</text>
</comment>
<proteinExistence type="predicted"/>
<gene>
    <name evidence="1" type="ORF">V1517DRAFT_313425</name>
</gene>